<feature type="domain" description="GST N-terminal" evidence="1">
    <location>
        <begin position="28"/>
        <end position="112"/>
    </location>
</feature>
<name>A0A0R3M8A0_9BRAD</name>
<dbReference type="EMBL" id="LLYB01000127">
    <property type="protein sequence ID" value="KRR16420.1"/>
    <property type="molecule type" value="Genomic_DNA"/>
</dbReference>
<dbReference type="GO" id="GO:0006559">
    <property type="term" value="P:L-phenylalanine catabolic process"/>
    <property type="evidence" value="ECO:0007669"/>
    <property type="project" value="TreeGrafter"/>
</dbReference>
<dbReference type="OrthoDB" id="9795329at2"/>
<evidence type="ECO:0000313" key="3">
    <source>
        <dbReference type="Proteomes" id="UP000051660"/>
    </source>
</evidence>
<dbReference type="Proteomes" id="UP000051660">
    <property type="component" value="Unassembled WGS sequence"/>
</dbReference>
<dbReference type="CDD" id="cd03205">
    <property type="entry name" value="GST_C_6"/>
    <property type="match status" value="1"/>
</dbReference>
<protein>
    <recommendedName>
        <fullName evidence="1">GST N-terminal domain-containing protein</fullName>
    </recommendedName>
</protein>
<dbReference type="Pfam" id="PF13409">
    <property type="entry name" value="GST_N_2"/>
    <property type="match status" value="1"/>
</dbReference>
<accession>A0A0R3M8A0</accession>
<proteinExistence type="predicted"/>
<dbReference type="Gene3D" id="1.20.1050.10">
    <property type="match status" value="1"/>
</dbReference>
<evidence type="ECO:0000313" key="2">
    <source>
        <dbReference type="EMBL" id="KRR16420.1"/>
    </source>
</evidence>
<dbReference type="InterPro" id="IPR036249">
    <property type="entry name" value="Thioredoxin-like_sf"/>
</dbReference>
<dbReference type="GO" id="GO:0016034">
    <property type="term" value="F:maleylacetoacetate isomerase activity"/>
    <property type="evidence" value="ECO:0007669"/>
    <property type="project" value="TreeGrafter"/>
</dbReference>
<dbReference type="Gene3D" id="3.40.30.10">
    <property type="entry name" value="Glutaredoxin"/>
    <property type="match status" value="1"/>
</dbReference>
<dbReference type="PANTHER" id="PTHR42673">
    <property type="entry name" value="MALEYLACETOACETATE ISOMERASE"/>
    <property type="match status" value="1"/>
</dbReference>
<dbReference type="AlphaFoldDB" id="A0A0R3M8A0"/>
<dbReference type="Pfam" id="PF13410">
    <property type="entry name" value="GST_C_2"/>
    <property type="match status" value="1"/>
</dbReference>
<dbReference type="SUPFAM" id="SSF52833">
    <property type="entry name" value="Thioredoxin-like"/>
    <property type="match status" value="1"/>
</dbReference>
<comment type="caution">
    <text evidence="2">The sequence shown here is derived from an EMBL/GenBank/DDBJ whole genome shotgun (WGS) entry which is preliminary data.</text>
</comment>
<dbReference type="PROSITE" id="PS50404">
    <property type="entry name" value="GST_NTER"/>
    <property type="match status" value="1"/>
</dbReference>
<dbReference type="PANTHER" id="PTHR42673:SF4">
    <property type="entry name" value="MALEYLACETOACETATE ISOMERASE"/>
    <property type="match status" value="1"/>
</dbReference>
<dbReference type="GO" id="GO:0004364">
    <property type="term" value="F:glutathione transferase activity"/>
    <property type="evidence" value="ECO:0007669"/>
    <property type="project" value="TreeGrafter"/>
</dbReference>
<dbReference type="InterPro" id="IPR036282">
    <property type="entry name" value="Glutathione-S-Trfase_C_sf"/>
</dbReference>
<dbReference type="SUPFAM" id="SSF47616">
    <property type="entry name" value="GST C-terminal domain-like"/>
    <property type="match status" value="1"/>
</dbReference>
<gene>
    <name evidence="2" type="ORF">CQ14_16220</name>
</gene>
<dbReference type="InterPro" id="IPR004045">
    <property type="entry name" value="Glutathione_S-Trfase_N"/>
</dbReference>
<evidence type="ECO:0000259" key="1">
    <source>
        <dbReference type="PROSITE" id="PS50404"/>
    </source>
</evidence>
<dbReference type="GO" id="GO:0006749">
    <property type="term" value="P:glutathione metabolic process"/>
    <property type="evidence" value="ECO:0007669"/>
    <property type="project" value="TreeGrafter"/>
</dbReference>
<sequence length="238" mass="27041">MATLPRKAPRPVQGRELAGGLEQAREEGLMKLMYAPQSPFARKARAAAIELGLEESIDLVYVQVVPGRPNIDFAQSHNPLRKVPALVVNERRTIFDSTVICEFLDHLAKGARLFPRDPDKRWEVLTQHALAQGICEAAISIRYETSIRPEEKRWQVWIDDQWDKIFSALSWFEANPRTLDSSHLNIAHLALVSGIGYIDFRYGDAADWRATRPLLSSWVEEVSRKDCFEKTVPTHPPS</sequence>
<organism evidence="2 3">
    <name type="scientific">Bradyrhizobium lablabi</name>
    <dbReference type="NCBI Taxonomy" id="722472"/>
    <lineage>
        <taxon>Bacteria</taxon>
        <taxon>Pseudomonadati</taxon>
        <taxon>Pseudomonadota</taxon>
        <taxon>Alphaproteobacteria</taxon>
        <taxon>Hyphomicrobiales</taxon>
        <taxon>Nitrobacteraceae</taxon>
        <taxon>Bradyrhizobium</taxon>
    </lineage>
</organism>
<reference evidence="2 3" key="1">
    <citation type="submission" date="2014-03" db="EMBL/GenBank/DDBJ databases">
        <title>Bradyrhizobium valentinum sp. nov., isolated from effective nodules of Lupinus mariae-josephae, a lupine endemic of basic-lime soils in Eastern Spain.</title>
        <authorList>
            <person name="Duran D."/>
            <person name="Rey L."/>
            <person name="Navarro A."/>
            <person name="Busquets A."/>
            <person name="Imperial J."/>
            <person name="Ruiz-Argueso T."/>
        </authorList>
    </citation>
    <scope>NUCLEOTIDE SEQUENCE [LARGE SCALE GENOMIC DNA]</scope>
    <source>
        <strain evidence="2 3">CCBAU 23086</strain>
    </source>
</reference>